<evidence type="ECO:0000313" key="3">
    <source>
        <dbReference type="Proteomes" id="UP000091820"/>
    </source>
</evidence>
<keyword evidence="1" id="KW-1133">Transmembrane helix</keyword>
<proteinExistence type="predicted"/>
<protein>
    <submittedName>
        <fullName evidence="2">Uncharacterized protein</fullName>
    </submittedName>
</protein>
<dbReference type="EnsemblMetazoa" id="GBRI004615-RA">
    <property type="protein sequence ID" value="GBRI004615-PA"/>
    <property type="gene ID" value="GBRI004615"/>
</dbReference>
<reference evidence="3" key="1">
    <citation type="submission" date="2014-03" db="EMBL/GenBank/DDBJ databases">
        <authorList>
            <person name="Aksoy S."/>
            <person name="Warren W."/>
            <person name="Wilson R.K."/>
        </authorList>
    </citation>
    <scope>NUCLEOTIDE SEQUENCE [LARGE SCALE GENOMIC DNA]</scope>
    <source>
        <strain evidence="3">IAEA</strain>
    </source>
</reference>
<dbReference type="VEuPathDB" id="VectorBase:GBRI004615"/>
<evidence type="ECO:0000313" key="2">
    <source>
        <dbReference type="EnsemblMetazoa" id="GBRI004615-PA"/>
    </source>
</evidence>
<accession>A0A1A9W326</accession>
<dbReference type="AlphaFoldDB" id="A0A1A9W326"/>
<name>A0A1A9W326_9MUSC</name>
<feature type="transmembrane region" description="Helical" evidence="1">
    <location>
        <begin position="103"/>
        <end position="121"/>
    </location>
</feature>
<dbReference type="Proteomes" id="UP000091820">
    <property type="component" value="Unassembled WGS sequence"/>
</dbReference>
<feature type="transmembrane region" description="Helical" evidence="1">
    <location>
        <begin position="20"/>
        <end position="39"/>
    </location>
</feature>
<reference evidence="2" key="2">
    <citation type="submission" date="2020-05" db="UniProtKB">
        <authorList>
            <consortium name="EnsemblMetazoa"/>
        </authorList>
    </citation>
    <scope>IDENTIFICATION</scope>
    <source>
        <strain evidence="2">IAEA</strain>
    </source>
</reference>
<keyword evidence="3" id="KW-1185">Reference proteome</keyword>
<feature type="transmembrane region" description="Helical" evidence="1">
    <location>
        <begin position="141"/>
        <end position="160"/>
    </location>
</feature>
<keyword evidence="1" id="KW-0812">Transmembrane</keyword>
<evidence type="ECO:0000256" key="1">
    <source>
        <dbReference type="SAM" id="Phobius"/>
    </source>
</evidence>
<keyword evidence="1" id="KW-0472">Membrane</keyword>
<sequence length="215" mass="24916">MTAEKFREFLVNYCSENIGYAGLFSLIIRIGLAIFYLMIARLEEDVFRIIYSQRDLVCIQFFENSQIMEEILVYGSITMISDYFMGALGLLPLYRLYNDPFCIGYNIFMSAILFRIGIYVKTNIQDCGLPNLQIIIDASDVLMVLGGLHLIPCLATFVLLRKGEHIIWLNRWLRCFMVPPKEGFWWTLPGKSYWFTPPSDDVIKVNMLGKTQKSQ</sequence>
<organism evidence="2 3">
    <name type="scientific">Glossina brevipalpis</name>
    <dbReference type="NCBI Taxonomy" id="37001"/>
    <lineage>
        <taxon>Eukaryota</taxon>
        <taxon>Metazoa</taxon>
        <taxon>Ecdysozoa</taxon>
        <taxon>Arthropoda</taxon>
        <taxon>Hexapoda</taxon>
        <taxon>Insecta</taxon>
        <taxon>Pterygota</taxon>
        <taxon>Neoptera</taxon>
        <taxon>Endopterygota</taxon>
        <taxon>Diptera</taxon>
        <taxon>Brachycera</taxon>
        <taxon>Muscomorpha</taxon>
        <taxon>Hippoboscoidea</taxon>
        <taxon>Glossinidae</taxon>
        <taxon>Glossina</taxon>
    </lineage>
</organism>
<feature type="transmembrane region" description="Helical" evidence="1">
    <location>
        <begin position="71"/>
        <end position="91"/>
    </location>
</feature>